<feature type="region of interest" description="Disordered" evidence="1">
    <location>
        <begin position="1"/>
        <end position="22"/>
    </location>
</feature>
<name>A0A6J5MPA3_9CAUD</name>
<reference evidence="2" key="1">
    <citation type="submission" date="2020-04" db="EMBL/GenBank/DDBJ databases">
        <authorList>
            <person name="Chiriac C."/>
            <person name="Salcher M."/>
            <person name="Ghai R."/>
            <person name="Kavagutti S V."/>
        </authorList>
    </citation>
    <scope>NUCLEOTIDE SEQUENCE</scope>
</reference>
<evidence type="ECO:0000256" key="1">
    <source>
        <dbReference type="SAM" id="MobiDB-lite"/>
    </source>
</evidence>
<dbReference type="EMBL" id="LR796499">
    <property type="protein sequence ID" value="CAB4148458.1"/>
    <property type="molecule type" value="Genomic_DNA"/>
</dbReference>
<proteinExistence type="predicted"/>
<protein>
    <submittedName>
        <fullName evidence="2">Uncharacterized protein</fullName>
    </submittedName>
</protein>
<organism evidence="2">
    <name type="scientific">uncultured Caudovirales phage</name>
    <dbReference type="NCBI Taxonomy" id="2100421"/>
    <lineage>
        <taxon>Viruses</taxon>
        <taxon>Duplodnaviria</taxon>
        <taxon>Heunggongvirae</taxon>
        <taxon>Uroviricota</taxon>
        <taxon>Caudoviricetes</taxon>
        <taxon>Peduoviridae</taxon>
        <taxon>Maltschvirus</taxon>
        <taxon>Maltschvirus maltsch</taxon>
    </lineage>
</organism>
<evidence type="ECO:0000313" key="2">
    <source>
        <dbReference type="EMBL" id="CAB4148458.1"/>
    </source>
</evidence>
<sequence length="52" mass="5801">MSRSISDVDLVVGEGEPEVSPEPSLRELADMLFLVFCAVKDLEARFDEHFSS</sequence>
<accession>A0A6J5MPA3</accession>
<gene>
    <name evidence="2" type="ORF">UFOVP536_4</name>
</gene>